<protein>
    <submittedName>
        <fullName evidence="1">Uncharacterized protein</fullName>
    </submittedName>
</protein>
<accession>A0A5Q0LAR2</accession>
<evidence type="ECO:0000313" key="2">
    <source>
        <dbReference type="Proteomes" id="UP000326179"/>
    </source>
</evidence>
<reference evidence="1 2" key="1">
    <citation type="submission" date="2019-10" db="EMBL/GenBank/DDBJ databases">
        <title>A novel species.</title>
        <authorList>
            <person name="Gao J."/>
        </authorList>
    </citation>
    <scope>NUCLEOTIDE SEQUENCE [LARGE SCALE GENOMIC DNA]</scope>
    <source>
        <strain evidence="1 2">QMT-28</strain>
    </source>
</reference>
<name>A0A5Q0LAR2_9ACTN</name>
<dbReference type="KEGG" id="sfy:GFH48_12815"/>
<proteinExistence type="predicted"/>
<evidence type="ECO:0000313" key="1">
    <source>
        <dbReference type="EMBL" id="QFZ74011.1"/>
    </source>
</evidence>
<organism evidence="1 2">
    <name type="scientific">Streptomyces fagopyri</name>
    <dbReference type="NCBI Taxonomy" id="2662397"/>
    <lineage>
        <taxon>Bacteria</taxon>
        <taxon>Bacillati</taxon>
        <taxon>Actinomycetota</taxon>
        <taxon>Actinomycetes</taxon>
        <taxon>Kitasatosporales</taxon>
        <taxon>Streptomycetaceae</taxon>
        <taxon>Streptomyces</taxon>
    </lineage>
</organism>
<dbReference type="AlphaFoldDB" id="A0A5Q0LAR2"/>
<sequence length="146" mass="15264">MAQTLTASTSALPAEAVRPRTDSATIAAAGLYVAGAAYEEALRHPNRVATLDNMCDGLAEIAPEIARVLKTEASAEFAEALRAATVAPLWAFTAIERGRAEAGAGYGYLFDLLADSLRGGANPDIVRTTALGAPARIRELAEHAER</sequence>
<dbReference type="Proteomes" id="UP000326179">
    <property type="component" value="Chromosome"/>
</dbReference>
<dbReference type="RefSeq" id="WP_153288363.1">
    <property type="nucleotide sequence ID" value="NZ_CP045643.1"/>
</dbReference>
<gene>
    <name evidence="1" type="ORF">GFH48_12815</name>
</gene>
<keyword evidence="2" id="KW-1185">Reference proteome</keyword>
<dbReference type="EMBL" id="CP045643">
    <property type="protein sequence ID" value="QFZ74011.1"/>
    <property type="molecule type" value="Genomic_DNA"/>
</dbReference>